<evidence type="ECO:0000259" key="6">
    <source>
        <dbReference type="Pfam" id="PF03404"/>
    </source>
</evidence>
<dbReference type="GO" id="GO:0008482">
    <property type="term" value="F:sulfite oxidase activity"/>
    <property type="evidence" value="ECO:0007669"/>
    <property type="project" value="TreeGrafter"/>
</dbReference>
<sequence length="410" mass="45348">MSPSDPKISIVSKGRRRFLQLGAALSSALVACRPSSNLPGNQPSFLGGPVSEYGTRSSLERVTRTFRSSLSRENASSRTPLHALEGIITPASLHFERHHAGVPTIDPSTHKLLIHGLVNRPLIFTVDELKRFPSHSQIHFVECSGNGGTHWRQAPDISLQNLHGLTSCSEWTGVRLSVLLEQTGVQTGATWLVAEGADACKMARSVPIEKALDDVMVAYAQNGEALRPEQGYPIRLFVPGWEGNIHVKWLRRIKLVDQPYMTKDETSKYTDMLTGGKARQFSFMMEAKSLITRPSGGMTLSNRGYHEITGIAWSGQGKITRVEISTDAGATWREAALQNPVLPMAYTRFRFGWNWTGESTVLQSRCTDETGYVQPTRQALIDARGPSYYHYNGIQSWAIHSDGSVHNVHV</sequence>
<feature type="domain" description="Moybdenum cofactor oxidoreductase dimerisation" evidence="6">
    <location>
        <begin position="284"/>
        <end position="382"/>
    </location>
</feature>
<dbReference type="GO" id="GO:0020037">
    <property type="term" value="F:heme binding"/>
    <property type="evidence" value="ECO:0007669"/>
    <property type="project" value="TreeGrafter"/>
</dbReference>
<evidence type="ECO:0000256" key="4">
    <source>
        <dbReference type="ARBA" id="ARBA00023002"/>
    </source>
</evidence>
<dbReference type="EMBL" id="UINC01005540">
    <property type="protein sequence ID" value="SVA21970.1"/>
    <property type="molecule type" value="Genomic_DNA"/>
</dbReference>
<dbReference type="InterPro" id="IPR030835">
    <property type="entry name" value="Sulfite_DH_SoxC"/>
</dbReference>
<evidence type="ECO:0000256" key="3">
    <source>
        <dbReference type="ARBA" id="ARBA00022723"/>
    </source>
</evidence>
<feature type="domain" description="Oxidoreductase molybdopterin-binding" evidence="5">
    <location>
        <begin position="99"/>
        <end position="260"/>
    </location>
</feature>
<proteinExistence type="predicted"/>
<evidence type="ECO:0000256" key="1">
    <source>
        <dbReference type="ARBA" id="ARBA00001924"/>
    </source>
</evidence>
<dbReference type="PANTHER" id="PTHR19372">
    <property type="entry name" value="SULFITE REDUCTASE"/>
    <property type="match status" value="1"/>
</dbReference>
<reference evidence="7" key="1">
    <citation type="submission" date="2018-05" db="EMBL/GenBank/DDBJ databases">
        <authorList>
            <person name="Lanie J.A."/>
            <person name="Ng W.-L."/>
            <person name="Kazmierczak K.M."/>
            <person name="Andrzejewski T.M."/>
            <person name="Davidsen T.M."/>
            <person name="Wayne K.J."/>
            <person name="Tettelin H."/>
            <person name="Glass J.I."/>
            <person name="Rusch D."/>
            <person name="Podicherti R."/>
            <person name="Tsui H.-C.T."/>
            <person name="Winkler M.E."/>
        </authorList>
    </citation>
    <scope>NUCLEOTIDE SEQUENCE</scope>
</reference>
<keyword evidence="3" id="KW-0479">Metal-binding</keyword>
<keyword evidence="2" id="KW-0500">Molybdenum</keyword>
<dbReference type="GO" id="GO:0043546">
    <property type="term" value="F:molybdopterin cofactor binding"/>
    <property type="evidence" value="ECO:0007669"/>
    <property type="project" value="TreeGrafter"/>
</dbReference>
<accession>A0A381U151</accession>
<evidence type="ECO:0000256" key="2">
    <source>
        <dbReference type="ARBA" id="ARBA00022505"/>
    </source>
</evidence>
<dbReference type="SUPFAM" id="SSF81296">
    <property type="entry name" value="E set domains"/>
    <property type="match status" value="1"/>
</dbReference>
<protein>
    <recommendedName>
        <fullName evidence="8">Oxidoreductase molybdopterin-binding domain-containing protein</fullName>
    </recommendedName>
</protein>
<dbReference type="GO" id="GO:0006790">
    <property type="term" value="P:sulfur compound metabolic process"/>
    <property type="evidence" value="ECO:0007669"/>
    <property type="project" value="TreeGrafter"/>
</dbReference>
<dbReference type="InterPro" id="IPR014756">
    <property type="entry name" value="Ig_E-set"/>
</dbReference>
<keyword evidence="4" id="KW-0560">Oxidoreductase</keyword>
<dbReference type="Pfam" id="PF00174">
    <property type="entry name" value="Oxidored_molyb"/>
    <property type="match status" value="1"/>
</dbReference>
<dbReference type="PANTHER" id="PTHR19372:SF7">
    <property type="entry name" value="SULFITE OXIDASE, MITOCHONDRIAL"/>
    <property type="match status" value="1"/>
</dbReference>
<dbReference type="GO" id="GO:0030151">
    <property type="term" value="F:molybdenum ion binding"/>
    <property type="evidence" value="ECO:0007669"/>
    <property type="project" value="InterPro"/>
</dbReference>
<organism evidence="7">
    <name type="scientific">marine metagenome</name>
    <dbReference type="NCBI Taxonomy" id="408172"/>
    <lineage>
        <taxon>unclassified sequences</taxon>
        <taxon>metagenomes</taxon>
        <taxon>ecological metagenomes</taxon>
    </lineage>
</organism>
<dbReference type="InterPro" id="IPR000572">
    <property type="entry name" value="OxRdtase_Mopterin-bd_dom"/>
</dbReference>
<evidence type="ECO:0008006" key="8">
    <source>
        <dbReference type="Google" id="ProtNLM"/>
    </source>
</evidence>
<dbReference type="NCBIfam" id="TIGR04555">
    <property type="entry name" value="sulfite_DH_soxC"/>
    <property type="match status" value="1"/>
</dbReference>
<dbReference type="PRINTS" id="PR00407">
    <property type="entry name" value="EUMOPTERIN"/>
</dbReference>
<dbReference type="SUPFAM" id="SSF56524">
    <property type="entry name" value="Oxidoreductase molybdopterin-binding domain"/>
    <property type="match status" value="1"/>
</dbReference>
<dbReference type="Gene3D" id="2.60.40.650">
    <property type="match status" value="1"/>
</dbReference>
<dbReference type="InterPro" id="IPR036374">
    <property type="entry name" value="OxRdtase_Mopterin-bd_sf"/>
</dbReference>
<dbReference type="AlphaFoldDB" id="A0A381U151"/>
<dbReference type="InterPro" id="IPR005066">
    <property type="entry name" value="MoCF_OxRdtse_dimer"/>
</dbReference>
<gene>
    <name evidence="7" type="ORF">METZ01_LOCUS74824</name>
</gene>
<evidence type="ECO:0000259" key="5">
    <source>
        <dbReference type="Pfam" id="PF00174"/>
    </source>
</evidence>
<dbReference type="FunFam" id="3.90.420.10:FF:000006">
    <property type="entry name" value="Sulfur dehydrogenase subunit SoxC"/>
    <property type="match status" value="1"/>
</dbReference>
<dbReference type="PROSITE" id="PS51257">
    <property type="entry name" value="PROKAR_LIPOPROTEIN"/>
    <property type="match status" value="1"/>
</dbReference>
<dbReference type="Gene3D" id="3.90.420.10">
    <property type="entry name" value="Oxidoreductase, molybdopterin-binding domain"/>
    <property type="match status" value="1"/>
</dbReference>
<dbReference type="Pfam" id="PF03404">
    <property type="entry name" value="Mo-co_dimer"/>
    <property type="match status" value="1"/>
</dbReference>
<comment type="cofactor">
    <cofactor evidence="1">
        <name>Mo-molybdopterin</name>
        <dbReference type="ChEBI" id="CHEBI:71302"/>
    </cofactor>
</comment>
<evidence type="ECO:0000313" key="7">
    <source>
        <dbReference type="EMBL" id="SVA21970.1"/>
    </source>
</evidence>
<name>A0A381U151_9ZZZZ</name>
<dbReference type="InterPro" id="IPR008335">
    <property type="entry name" value="Mopterin_OxRdtase_euk"/>
</dbReference>